<feature type="region of interest" description="Disordered" evidence="1">
    <location>
        <begin position="235"/>
        <end position="260"/>
    </location>
</feature>
<dbReference type="EMBL" id="HBIP01019806">
    <property type="protein sequence ID" value="CAE0496682.1"/>
    <property type="molecule type" value="Transcribed_RNA"/>
</dbReference>
<feature type="region of interest" description="Disordered" evidence="1">
    <location>
        <begin position="156"/>
        <end position="221"/>
    </location>
</feature>
<gene>
    <name evidence="2" type="ORF">DTER00134_LOCUS11754</name>
    <name evidence="3" type="ORF">DTER00134_LOCUS11755</name>
</gene>
<name>A0A6S8L528_DUNTE</name>
<accession>A0A6S8L528</accession>
<evidence type="ECO:0000313" key="2">
    <source>
        <dbReference type="EMBL" id="CAE0496681.1"/>
    </source>
</evidence>
<dbReference type="AlphaFoldDB" id="A0A6S8L528"/>
<feature type="compositionally biased region" description="Low complexity" evidence="1">
    <location>
        <begin position="44"/>
        <end position="59"/>
    </location>
</feature>
<dbReference type="EMBL" id="HBIP01019804">
    <property type="protein sequence ID" value="CAE0496681.1"/>
    <property type="molecule type" value="Transcribed_RNA"/>
</dbReference>
<feature type="compositionally biased region" description="Low complexity" evidence="1">
    <location>
        <begin position="204"/>
        <end position="219"/>
    </location>
</feature>
<sequence>MPTTSRASNEQANSWGCQQAEVFNSEPAAAPKIADLVRRDRAAYAARHAPTRAAAQAQAEQDKQQARLEQQQQALSAGGNVSRGGVAFPLDASFTPPWKAPKCPAAAPKVADLVQREEVQYLGQDTCKHVPRPKSPARAPLRLNQAGEGELDVVAPRPPVEANAPTSCKGRWQEQCSSHADGDFDVSGGSNTTASNSLPAAQRTSTISSNTSNGSANSTRACSPSLLSYTSLLRPLTKGRSPGGAGGSGSNTTTSICTSPPPGSAVSLSAMLQLYSAAVTGEVHSCPGFQRCCWVRSSHN</sequence>
<evidence type="ECO:0000256" key="1">
    <source>
        <dbReference type="SAM" id="MobiDB-lite"/>
    </source>
</evidence>
<reference evidence="2" key="1">
    <citation type="submission" date="2021-01" db="EMBL/GenBank/DDBJ databases">
        <authorList>
            <person name="Corre E."/>
            <person name="Pelletier E."/>
            <person name="Niang G."/>
            <person name="Scheremetjew M."/>
            <person name="Finn R."/>
            <person name="Kale V."/>
            <person name="Holt S."/>
            <person name="Cochrane G."/>
            <person name="Meng A."/>
            <person name="Brown T."/>
            <person name="Cohen L."/>
        </authorList>
    </citation>
    <scope>NUCLEOTIDE SEQUENCE</scope>
    <source>
        <strain evidence="2">CCMP1320</strain>
    </source>
</reference>
<organism evidence="2">
    <name type="scientific">Dunaliella tertiolecta</name>
    <name type="common">Green alga</name>
    <dbReference type="NCBI Taxonomy" id="3047"/>
    <lineage>
        <taxon>Eukaryota</taxon>
        <taxon>Viridiplantae</taxon>
        <taxon>Chlorophyta</taxon>
        <taxon>core chlorophytes</taxon>
        <taxon>Chlorophyceae</taxon>
        <taxon>CS clade</taxon>
        <taxon>Chlamydomonadales</taxon>
        <taxon>Dunaliellaceae</taxon>
        <taxon>Dunaliella</taxon>
    </lineage>
</organism>
<feature type="region of interest" description="Disordered" evidence="1">
    <location>
        <begin position="44"/>
        <end position="82"/>
    </location>
</feature>
<evidence type="ECO:0000313" key="3">
    <source>
        <dbReference type="EMBL" id="CAE0496682.1"/>
    </source>
</evidence>
<protein>
    <submittedName>
        <fullName evidence="2">Uncharacterized protein</fullName>
    </submittedName>
</protein>
<proteinExistence type="predicted"/>
<feature type="compositionally biased region" description="Polar residues" evidence="1">
    <location>
        <begin position="188"/>
        <end position="203"/>
    </location>
</feature>